<evidence type="ECO:0000256" key="1">
    <source>
        <dbReference type="SAM" id="MobiDB-lite"/>
    </source>
</evidence>
<dbReference type="InParanoid" id="A0A2P6MYA7"/>
<feature type="compositionally biased region" description="Basic and acidic residues" evidence="1">
    <location>
        <begin position="9"/>
        <end position="29"/>
    </location>
</feature>
<keyword evidence="3" id="KW-1185">Reference proteome</keyword>
<dbReference type="Proteomes" id="UP000241769">
    <property type="component" value="Unassembled WGS sequence"/>
</dbReference>
<organism evidence="2 3">
    <name type="scientific">Planoprotostelium fungivorum</name>
    <dbReference type="NCBI Taxonomy" id="1890364"/>
    <lineage>
        <taxon>Eukaryota</taxon>
        <taxon>Amoebozoa</taxon>
        <taxon>Evosea</taxon>
        <taxon>Variosea</taxon>
        <taxon>Cavosteliida</taxon>
        <taxon>Cavosteliaceae</taxon>
        <taxon>Planoprotostelium</taxon>
    </lineage>
</organism>
<protein>
    <submittedName>
        <fullName evidence="2">Uncharacterized protein</fullName>
    </submittedName>
</protein>
<dbReference type="EMBL" id="MDYQ01000309">
    <property type="protein sequence ID" value="PRP76668.1"/>
    <property type="molecule type" value="Genomic_DNA"/>
</dbReference>
<comment type="caution">
    <text evidence="2">The sequence shown here is derived from an EMBL/GenBank/DDBJ whole genome shotgun (WGS) entry which is preliminary data.</text>
</comment>
<gene>
    <name evidence="2" type="ORF">PROFUN_14904</name>
</gene>
<reference evidence="2 3" key="1">
    <citation type="journal article" date="2018" name="Genome Biol. Evol.">
        <title>Multiple Roots of Fruiting Body Formation in Amoebozoa.</title>
        <authorList>
            <person name="Hillmann F."/>
            <person name="Forbes G."/>
            <person name="Novohradska S."/>
            <person name="Ferling I."/>
            <person name="Riege K."/>
            <person name="Groth M."/>
            <person name="Westermann M."/>
            <person name="Marz M."/>
            <person name="Spaller T."/>
            <person name="Winckler T."/>
            <person name="Schaap P."/>
            <person name="Glockner G."/>
        </authorList>
    </citation>
    <scope>NUCLEOTIDE SEQUENCE [LARGE SCALE GENOMIC DNA]</scope>
    <source>
        <strain evidence="2 3">Jena</strain>
    </source>
</reference>
<evidence type="ECO:0000313" key="3">
    <source>
        <dbReference type="Proteomes" id="UP000241769"/>
    </source>
</evidence>
<evidence type="ECO:0000313" key="2">
    <source>
        <dbReference type="EMBL" id="PRP76668.1"/>
    </source>
</evidence>
<proteinExistence type="predicted"/>
<accession>A0A2P6MYA7</accession>
<dbReference type="AlphaFoldDB" id="A0A2P6MYA7"/>
<feature type="region of interest" description="Disordered" evidence="1">
    <location>
        <begin position="1"/>
        <end position="39"/>
    </location>
</feature>
<name>A0A2P6MYA7_9EUKA</name>
<sequence>MAVQEETAQDEKVEVEVDRTNEEVRKDEQSQGGELKSRCMTAPGGFKNLLWQSALMTISWRKQRKRDSPTTDKHFTEHAPKAFENPADLAQEAKDYSRDTRREQLSYITQTGSAGQKACLREEGLSTSNINKAFLDAAKDILKNN</sequence>